<keyword evidence="3 6" id="KW-0812">Transmembrane</keyword>
<dbReference type="Gene3D" id="3.40.720.10">
    <property type="entry name" value="Alkaline Phosphatase, subunit A"/>
    <property type="match status" value="1"/>
</dbReference>
<keyword evidence="4 6" id="KW-1133">Transmembrane helix</keyword>
<comment type="subcellular location">
    <subcellularLocation>
        <location evidence="1">Cell membrane</location>
        <topology evidence="1">Multi-pass membrane protein</topology>
    </subcellularLocation>
</comment>
<evidence type="ECO:0000313" key="9">
    <source>
        <dbReference type="Proteomes" id="UP001258994"/>
    </source>
</evidence>
<feature type="transmembrane region" description="Helical" evidence="6">
    <location>
        <begin position="66"/>
        <end position="86"/>
    </location>
</feature>
<protein>
    <submittedName>
        <fullName evidence="8">LTA synthase family protein</fullName>
    </submittedName>
</protein>
<keyword evidence="5 6" id="KW-0472">Membrane</keyword>
<dbReference type="InterPro" id="IPR017850">
    <property type="entry name" value="Alkaline_phosphatase_core_sf"/>
</dbReference>
<dbReference type="InterPro" id="IPR050448">
    <property type="entry name" value="OpgB/LTA_synthase_biosynth"/>
</dbReference>
<feature type="domain" description="Sulfatase N-terminal" evidence="7">
    <location>
        <begin position="152"/>
        <end position="390"/>
    </location>
</feature>
<accession>A0ABY9TSN2</accession>
<organism evidence="8 9">
    <name type="scientific">Thalassotalea psychrophila</name>
    <dbReference type="NCBI Taxonomy" id="3065647"/>
    <lineage>
        <taxon>Bacteria</taxon>
        <taxon>Pseudomonadati</taxon>
        <taxon>Pseudomonadota</taxon>
        <taxon>Gammaproteobacteria</taxon>
        <taxon>Alteromonadales</taxon>
        <taxon>Colwelliaceae</taxon>
        <taxon>Thalassotalea</taxon>
    </lineage>
</organism>
<dbReference type="SUPFAM" id="SSF53649">
    <property type="entry name" value="Alkaline phosphatase-like"/>
    <property type="match status" value="1"/>
</dbReference>
<dbReference type="EMBL" id="CP134145">
    <property type="protein sequence ID" value="WNC71755.1"/>
    <property type="molecule type" value="Genomic_DNA"/>
</dbReference>
<dbReference type="Pfam" id="PF00884">
    <property type="entry name" value="Sulfatase"/>
    <property type="match status" value="1"/>
</dbReference>
<reference evidence="9" key="1">
    <citation type="submission" date="2023-09" db="EMBL/GenBank/DDBJ databases">
        <authorList>
            <person name="Li S."/>
            <person name="Li X."/>
            <person name="Zhang C."/>
            <person name="Zhao Z."/>
        </authorList>
    </citation>
    <scope>NUCLEOTIDE SEQUENCE [LARGE SCALE GENOMIC DNA]</scope>
    <source>
        <strain evidence="9">SQ149</strain>
    </source>
</reference>
<dbReference type="PANTHER" id="PTHR47371">
    <property type="entry name" value="LIPOTEICHOIC ACID SYNTHASE"/>
    <property type="match status" value="1"/>
</dbReference>
<evidence type="ECO:0000256" key="2">
    <source>
        <dbReference type="ARBA" id="ARBA00022475"/>
    </source>
</evidence>
<sequence length="458" mass="52786">MFDLFYNYLIRMPLPSDFQNIASIFEFEIAMALGTTLMFLLIPISILVLFYLASKDLNKKTRNISIIVRLLVITSAFFILTSNSFINYHKQIFNYSTWSQEDTIRENGKFSSFIYYANNESSNNKRLNQFNESDSQIDIHKTLFPNKIKQNKNVHIIALESFFDPRLIQDIAFSQPILAKELTQYLNNQMNFSLVTSPIYGGGTAQAEFELLTGIKALSKVNQIEFNVMQGNTTSSFVNHLNQNNYHTFATIAASASFFNSKQAYKSLDFNNIIYLEEQSGFERKSGEDPVFDGDLLDYNLQNIRTILSKTDKPIFNYVLGMYGHMPFSRDLEKRPDIAVVEHSNEKIKRISNQFYYRTKAIAQYISALIELDPNSIIFITGDHLPSILGKDIEYSLNNKTNISLFIENGNTIDVSGKHFYEMPWYIWDRLSGVKSDRTISTNKMEALYFNLLSQSQL</sequence>
<dbReference type="InterPro" id="IPR000917">
    <property type="entry name" value="Sulfatase_N"/>
</dbReference>
<evidence type="ECO:0000256" key="3">
    <source>
        <dbReference type="ARBA" id="ARBA00022692"/>
    </source>
</evidence>
<keyword evidence="9" id="KW-1185">Reference proteome</keyword>
<evidence type="ECO:0000256" key="6">
    <source>
        <dbReference type="SAM" id="Phobius"/>
    </source>
</evidence>
<name>A0ABY9TSN2_9GAMM</name>
<dbReference type="PANTHER" id="PTHR47371:SF3">
    <property type="entry name" value="PHOSPHOGLYCEROL TRANSFERASE I"/>
    <property type="match status" value="1"/>
</dbReference>
<evidence type="ECO:0000256" key="1">
    <source>
        <dbReference type="ARBA" id="ARBA00004651"/>
    </source>
</evidence>
<evidence type="ECO:0000256" key="4">
    <source>
        <dbReference type="ARBA" id="ARBA00022989"/>
    </source>
</evidence>
<gene>
    <name evidence="8" type="ORF">RGQ13_16785</name>
</gene>
<evidence type="ECO:0000256" key="5">
    <source>
        <dbReference type="ARBA" id="ARBA00023136"/>
    </source>
</evidence>
<keyword evidence="2" id="KW-1003">Cell membrane</keyword>
<proteinExistence type="predicted"/>
<dbReference type="CDD" id="cd16015">
    <property type="entry name" value="LTA_synthase"/>
    <property type="match status" value="1"/>
</dbReference>
<evidence type="ECO:0000313" key="8">
    <source>
        <dbReference type="EMBL" id="WNC71755.1"/>
    </source>
</evidence>
<evidence type="ECO:0000259" key="7">
    <source>
        <dbReference type="Pfam" id="PF00884"/>
    </source>
</evidence>
<dbReference type="RefSeq" id="WP_348390889.1">
    <property type="nucleotide sequence ID" value="NZ_CP134145.1"/>
</dbReference>
<dbReference type="Proteomes" id="UP001258994">
    <property type="component" value="Chromosome"/>
</dbReference>
<feature type="transmembrane region" description="Helical" evidence="6">
    <location>
        <begin position="29"/>
        <end position="54"/>
    </location>
</feature>